<comment type="caution">
    <text evidence="5">The sequence shown here is derived from an EMBL/GenBank/DDBJ whole genome shotgun (WGS) entry which is preliminary data.</text>
</comment>
<feature type="domain" description="Protein root UVB sensitive/RUS" evidence="3">
    <location>
        <begin position="211"/>
        <end position="348"/>
    </location>
</feature>
<dbReference type="InterPro" id="IPR006968">
    <property type="entry name" value="RUS_fam"/>
</dbReference>
<comment type="similarity">
    <text evidence="1">Belongs to the RUS1 family.</text>
</comment>
<dbReference type="InterPro" id="IPR055412">
    <property type="entry name" value="UVB_sens_C"/>
</dbReference>
<evidence type="ECO:0000313" key="6">
    <source>
        <dbReference type="Proteomes" id="UP000288805"/>
    </source>
</evidence>
<sequence length="795" mass="87142">MGSSSQLLLSATCFSTPFSNDGFMCCNSNRLAATSSLSSTAKWQQIYERLSSSSSPSQSSVVVRNPTSPFHFLLPNHGSNNNNNNNDGGNGGGGWNSSWGSNWNWGWWGNEENALFIFFCSRVLHERGSETAHKLRAVLLFVFSVLYSFFHFQLDAALSKEKEEEGVWEVRGGKWHKIIPDSSKDEFLVVTPGIGAVGAPKSSTLPNLWLQCKELFLRLMLPEGFPHSVTSDYLDYTLWRGVQGVASQISGVLATQALLYAVGLGKGAIPTAAAVNWVLKDGIGYLSKILLSKYGRHFDVHPKGWRLFADLLENAAYGLEILTPAFPHQFLLIGAVAGAGRSAAALIQLLFHTHNHLSSFALLLGSYFPLNNPAIGNSKRKMPTHGEGDGGENVTAFLGGPRVIFPIFPNFDCRECTLILVYKQSCLTLNSEHEASTRSCFYAGFAAQRNFAEVIAKGEAQGMVSKSIGIMLGIALANCIGSSAPLSFASFTVVTAVHMFCNLKSYQSIQLRTLNPYRASLVFSEYLLSGQVPSIKEVNEEEPLFPVVPLLNAKPAYKAQSAVLSTEAKDAAAEIERRLQLGSKLSEVVSSKEDVLALFDLYRNEAYILTEHKGRFFVILKESCSPQDMLKSVFHVNYLYWLERNAGIISMGASDDCRPGGRLQISLEYVQREFNHLKNDSEFVGWATDGLIARPLPNRIRPGHVASTPTSYAKQSWANEFSAGPSSKSHKTEEVGFSHLKLKAETGDGSAQPQPQSSWKTFSSTSSLHKVNLELIVAGFSLMINAQQGIRNITQ</sequence>
<feature type="domain" description="Protein root UVB sensitive/RUS" evidence="3">
    <location>
        <begin position="405"/>
        <end position="528"/>
    </location>
</feature>
<feature type="domain" description="Root UVB sensitive protein C-terminal" evidence="4">
    <location>
        <begin position="578"/>
        <end position="688"/>
    </location>
</feature>
<reference evidence="5 6" key="1">
    <citation type="journal article" date="2018" name="PLoS Genet.">
        <title>Population sequencing reveals clonal diversity and ancestral inbreeding in the grapevine cultivar Chardonnay.</title>
        <authorList>
            <person name="Roach M.J."/>
            <person name="Johnson D.L."/>
            <person name="Bohlmann J."/>
            <person name="van Vuuren H.J."/>
            <person name="Jones S.J."/>
            <person name="Pretorius I.S."/>
            <person name="Schmidt S.A."/>
            <person name="Borneman A.R."/>
        </authorList>
    </citation>
    <scope>NUCLEOTIDE SEQUENCE [LARGE SCALE GENOMIC DNA]</scope>
    <source>
        <strain evidence="6">cv. Chardonnay</strain>
        <tissue evidence="5">Leaf</tissue>
    </source>
</reference>
<evidence type="ECO:0000259" key="4">
    <source>
        <dbReference type="Pfam" id="PF24160"/>
    </source>
</evidence>
<feature type="region of interest" description="Disordered" evidence="2">
    <location>
        <begin position="74"/>
        <end position="93"/>
    </location>
</feature>
<evidence type="ECO:0000259" key="3">
    <source>
        <dbReference type="Pfam" id="PF04884"/>
    </source>
</evidence>
<dbReference type="Proteomes" id="UP000288805">
    <property type="component" value="Unassembled WGS sequence"/>
</dbReference>
<dbReference type="Pfam" id="PF24160">
    <property type="entry name" value="UVB_sens_C"/>
    <property type="match status" value="1"/>
</dbReference>
<dbReference type="Pfam" id="PF04884">
    <property type="entry name" value="UVB_sens_prot"/>
    <property type="match status" value="2"/>
</dbReference>
<gene>
    <name evidence="5" type="primary">RUS1_0</name>
    <name evidence="5" type="ORF">CK203_037888</name>
</gene>
<evidence type="ECO:0000313" key="5">
    <source>
        <dbReference type="EMBL" id="RVW94299.1"/>
    </source>
</evidence>
<organism evidence="5 6">
    <name type="scientific">Vitis vinifera</name>
    <name type="common">Grape</name>
    <dbReference type="NCBI Taxonomy" id="29760"/>
    <lineage>
        <taxon>Eukaryota</taxon>
        <taxon>Viridiplantae</taxon>
        <taxon>Streptophyta</taxon>
        <taxon>Embryophyta</taxon>
        <taxon>Tracheophyta</taxon>
        <taxon>Spermatophyta</taxon>
        <taxon>Magnoliopsida</taxon>
        <taxon>eudicotyledons</taxon>
        <taxon>Gunneridae</taxon>
        <taxon>Pentapetalae</taxon>
        <taxon>rosids</taxon>
        <taxon>Vitales</taxon>
        <taxon>Vitaceae</taxon>
        <taxon>Viteae</taxon>
        <taxon>Vitis</taxon>
    </lineage>
</organism>
<evidence type="ECO:0000256" key="2">
    <source>
        <dbReference type="SAM" id="MobiDB-lite"/>
    </source>
</evidence>
<accession>A0A438IC81</accession>
<name>A0A438IC81_VITVI</name>
<dbReference type="PANTHER" id="PTHR12770:SF22">
    <property type="entry name" value="PROTEIN ROOT UVB SENSITIVE 1, CHLOROPLASTIC"/>
    <property type="match status" value="1"/>
</dbReference>
<feature type="compositionally biased region" description="Low complexity" evidence="2">
    <location>
        <begin position="78"/>
        <end position="87"/>
    </location>
</feature>
<dbReference type="InterPro" id="IPR054549">
    <property type="entry name" value="UVB_sens_RUS_dom"/>
</dbReference>
<dbReference type="EMBL" id="QGNW01000122">
    <property type="protein sequence ID" value="RVW94299.1"/>
    <property type="molecule type" value="Genomic_DNA"/>
</dbReference>
<dbReference type="AlphaFoldDB" id="A0A438IC81"/>
<protein>
    <submittedName>
        <fullName evidence="5">Protein root UVB sensitive 1, chloroplastic</fullName>
    </submittedName>
</protein>
<evidence type="ECO:0000256" key="1">
    <source>
        <dbReference type="ARBA" id="ARBA00007558"/>
    </source>
</evidence>
<proteinExistence type="inferred from homology"/>
<dbReference type="PANTHER" id="PTHR12770">
    <property type="entry name" value="RUS1 FAMILY PROTEIN C16ORF58"/>
    <property type="match status" value="1"/>
</dbReference>